<dbReference type="GeneTree" id="ENSGT00940000158322"/>
<organism evidence="4 5">
    <name type="scientific">Denticeps clupeoides</name>
    <name type="common">denticle herring</name>
    <dbReference type="NCBI Taxonomy" id="299321"/>
    <lineage>
        <taxon>Eukaryota</taxon>
        <taxon>Metazoa</taxon>
        <taxon>Chordata</taxon>
        <taxon>Craniata</taxon>
        <taxon>Vertebrata</taxon>
        <taxon>Euteleostomi</taxon>
        <taxon>Actinopterygii</taxon>
        <taxon>Neopterygii</taxon>
        <taxon>Teleostei</taxon>
        <taxon>Clupei</taxon>
        <taxon>Clupeiformes</taxon>
        <taxon>Denticipitoidei</taxon>
        <taxon>Denticipitidae</taxon>
        <taxon>Denticeps</taxon>
    </lineage>
</organism>
<name>A0AAY4CSF2_9TELE</name>
<reference evidence="4" key="2">
    <citation type="submission" date="2025-08" db="UniProtKB">
        <authorList>
            <consortium name="Ensembl"/>
        </authorList>
    </citation>
    <scope>IDENTIFICATION</scope>
</reference>
<dbReference type="InterPro" id="IPR050666">
    <property type="entry name" value="ESRP"/>
</dbReference>
<dbReference type="SUPFAM" id="SSF54928">
    <property type="entry name" value="RNA-binding domain, RBD"/>
    <property type="match status" value="2"/>
</dbReference>
<dbReference type="Gene3D" id="3.30.70.330">
    <property type="match status" value="2"/>
</dbReference>
<keyword evidence="5" id="KW-1185">Reference proteome</keyword>
<evidence type="ECO:0000313" key="5">
    <source>
        <dbReference type="Proteomes" id="UP000694580"/>
    </source>
</evidence>
<evidence type="ECO:0000256" key="3">
    <source>
        <dbReference type="SAM" id="MobiDB-lite"/>
    </source>
</evidence>
<feature type="compositionally biased region" description="Low complexity" evidence="3">
    <location>
        <begin position="242"/>
        <end position="253"/>
    </location>
</feature>
<feature type="compositionally biased region" description="Basic and acidic residues" evidence="3">
    <location>
        <begin position="97"/>
        <end position="109"/>
    </location>
</feature>
<reference evidence="4" key="3">
    <citation type="submission" date="2025-09" db="UniProtKB">
        <authorList>
            <consortium name="Ensembl"/>
        </authorList>
    </citation>
    <scope>IDENTIFICATION</scope>
</reference>
<keyword evidence="1" id="KW-0677">Repeat</keyword>
<dbReference type="AlphaFoldDB" id="A0AAY4CSF2"/>
<evidence type="ECO:0000256" key="1">
    <source>
        <dbReference type="ARBA" id="ARBA00022737"/>
    </source>
</evidence>
<feature type="region of interest" description="Disordered" evidence="3">
    <location>
        <begin position="85"/>
        <end position="112"/>
    </location>
</feature>
<dbReference type="GO" id="GO:0003723">
    <property type="term" value="F:RNA binding"/>
    <property type="evidence" value="ECO:0007669"/>
    <property type="project" value="UniProtKB-KW"/>
</dbReference>
<dbReference type="PANTHER" id="PTHR13976">
    <property type="entry name" value="HETEROGENEOUS NUCLEAR RIBONUCLEOPROTEIN-RELATED"/>
    <property type="match status" value="1"/>
</dbReference>
<sequence length="312" mass="34336">MAVVIRLQGLKISAGSEDIRSFFTGLQIPDGGVHIVGGELEEAFIIFASDEDARRAMTRSGGCIKGSPVNLLLSSKTEMQNVLEASTKTSKNGNRRMYREDGRQGETESRGQQWPVLAGTSAADPNDVFLSLFGLPFAATKEDVWLFFEGLRVDKILFLKKGDGSFSGSSIVKFASAADAAEGTKRDRQYIGSRYVRIRPVKEQVWLESGGASEPDFVPSQAGARSTPPYSQRRPDPDASRSRSPCRSRSTSPSNREFCVLVQNLSHSVATSDIQTFFHPIALGEDSYFVFKSSTRIYNPRLNKSLIVNYLD</sequence>
<evidence type="ECO:0000256" key="2">
    <source>
        <dbReference type="ARBA" id="ARBA00022884"/>
    </source>
</evidence>
<reference evidence="4 5" key="1">
    <citation type="submission" date="2020-06" db="EMBL/GenBank/DDBJ databases">
        <authorList>
            <consortium name="Wellcome Sanger Institute Data Sharing"/>
        </authorList>
    </citation>
    <scope>NUCLEOTIDE SEQUENCE [LARGE SCALE GENOMIC DNA]</scope>
</reference>
<accession>A0AAY4CSF2</accession>
<evidence type="ECO:0008006" key="6">
    <source>
        <dbReference type="Google" id="ProtNLM"/>
    </source>
</evidence>
<keyword evidence="2" id="KW-0694">RNA-binding</keyword>
<protein>
    <recommendedName>
        <fullName evidence="6">RNA binding motif protein 12B</fullName>
    </recommendedName>
</protein>
<dbReference type="Proteomes" id="UP000694580">
    <property type="component" value="Chromosome 7"/>
</dbReference>
<dbReference type="InterPro" id="IPR035979">
    <property type="entry name" value="RBD_domain_sf"/>
</dbReference>
<evidence type="ECO:0000313" key="4">
    <source>
        <dbReference type="Ensembl" id="ENSDCDP00010036053.1"/>
    </source>
</evidence>
<dbReference type="InterPro" id="IPR012677">
    <property type="entry name" value="Nucleotide-bd_a/b_plait_sf"/>
</dbReference>
<dbReference type="Ensembl" id="ENSDCDT00010045400.1">
    <property type="protein sequence ID" value="ENSDCDP00010036053.1"/>
    <property type="gene ID" value="ENSDCDG00010023647.1"/>
</dbReference>
<feature type="region of interest" description="Disordered" evidence="3">
    <location>
        <begin position="212"/>
        <end position="253"/>
    </location>
</feature>
<proteinExistence type="predicted"/>